<evidence type="ECO:0000256" key="1">
    <source>
        <dbReference type="SAM" id="Phobius"/>
    </source>
</evidence>
<feature type="transmembrane region" description="Helical" evidence="1">
    <location>
        <begin position="59"/>
        <end position="77"/>
    </location>
</feature>
<dbReference type="InterPro" id="IPR045625">
    <property type="entry name" value="DUF6427"/>
</dbReference>
<evidence type="ECO:0008006" key="4">
    <source>
        <dbReference type="Google" id="ProtNLM"/>
    </source>
</evidence>
<dbReference type="RefSeq" id="WP_119349517.1">
    <property type="nucleotide sequence ID" value="NZ_QWET01000005.1"/>
</dbReference>
<dbReference type="Pfam" id="PF19992">
    <property type="entry name" value="DUF6427"/>
    <property type="match status" value="1"/>
</dbReference>
<sequence>MLLETLKSNRTVNFILFPLAGVLLWLKNFVFPHSYPFYNGETDNLLYSPIHKLAGEFPLLQNLLALLLLILLAFIILQINNRYHFIRVRTMLPAPLFIIMVSGFTGMHTLHPVYFGAVFLLVAIFRLFSAFDQIKPYSAAFDSGFFLAIASLFYFNLFILFPAVLLGIGILSRETRWREFVIATAGFLLPFVFTFGYAFFSDQMLELLKTFELNIISPNNYFRPNLPMQIYAGYLALLTFLGSIKVIQQYDTKKVSTRRFLMVFFWLFVCSLFSFVFVPATSQEMLVISTIPVTFLTANFFVFLKSRFWRELLFAILLLIVVALQFLS</sequence>
<feature type="transmembrane region" description="Helical" evidence="1">
    <location>
        <begin position="260"/>
        <end position="280"/>
    </location>
</feature>
<dbReference type="EMBL" id="QWET01000005">
    <property type="protein sequence ID" value="RIH65676.1"/>
    <property type="molecule type" value="Genomic_DNA"/>
</dbReference>
<feature type="transmembrane region" description="Helical" evidence="1">
    <location>
        <begin position="228"/>
        <end position="248"/>
    </location>
</feature>
<dbReference type="OrthoDB" id="1116060at2"/>
<accession>A0A399D2H5</accession>
<feature type="transmembrane region" description="Helical" evidence="1">
    <location>
        <begin position="145"/>
        <end position="168"/>
    </location>
</feature>
<keyword evidence="3" id="KW-1185">Reference proteome</keyword>
<feature type="transmembrane region" description="Helical" evidence="1">
    <location>
        <begin position="180"/>
        <end position="200"/>
    </location>
</feature>
<reference evidence="2 3" key="1">
    <citation type="journal article" date="2015" name="Int. J. Syst. Evol. Microbiol.">
        <title>Mariniphaga sediminis sp. nov., isolated from coastal sediment.</title>
        <authorList>
            <person name="Wang F.Q."/>
            <person name="Shen Q.Y."/>
            <person name="Chen G.J."/>
            <person name="Du Z.J."/>
        </authorList>
    </citation>
    <scope>NUCLEOTIDE SEQUENCE [LARGE SCALE GENOMIC DNA]</scope>
    <source>
        <strain evidence="2 3">SY21</strain>
    </source>
</reference>
<name>A0A399D2H5_9BACT</name>
<dbReference type="AlphaFoldDB" id="A0A399D2H5"/>
<dbReference type="Proteomes" id="UP000266441">
    <property type="component" value="Unassembled WGS sequence"/>
</dbReference>
<keyword evidence="1" id="KW-1133">Transmembrane helix</keyword>
<gene>
    <name evidence="2" type="ORF">D1164_08440</name>
</gene>
<feature type="transmembrane region" description="Helical" evidence="1">
    <location>
        <begin position="97"/>
        <end position="125"/>
    </location>
</feature>
<evidence type="ECO:0000313" key="2">
    <source>
        <dbReference type="EMBL" id="RIH65676.1"/>
    </source>
</evidence>
<protein>
    <recommendedName>
        <fullName evidence="4">Beta-carotene 15,15'-monooxygenase</fullName>
    </recommendedName>
</protein>
<proteinExistence type="predicted"/>
<feature type="transmembrane region" description="Helical" evidence="1">
    <location>
        <begin position="12"/>
        <end position="31"/>
    </location>
</feature>
<keyword evidence="1" id="KW-0812">Transmembrane</keyword>
<keyword evidence="1" id="KW-0472">Membrane</keyword>
<evidence type="ECO:0000313" key="3">
    <source>
        <dbReference type="Proteomes" id="UP000266441"/>
    </source>
</evidence>
<feature type="transmembrane region" description="Helical" evidence="1">
    <location>
        <begin position="311"/>
        <end position="327"/>
    </location>
</feature>
<comment type="caution">
    <text evidence="2">The sequence shown here is derived from an EMBL/GenBank/DDBJ whole genome shotgun (WGS) entry which is preliminary data.</text>
</comment>
<feature type="transmembrane region" description="Helical" evidence="1">
    <location>
        <begin position="286"/>
        <end position="304"/>
    </location>
</feature>
<organism evidence="2 3">
    <name type="scientific">Mariniphaga sediminis</name>
    <dbReference type="NCBI Taxonomy" id="1628158"/>
    <lineage>
        <taxon>Bacteria</taxon>
        <taxon>Pseudomonadati</taxon>
        <taxon>Bacteroidota</taxon>
        <taxon>Bacteroidia</taxon>
        <taxon>Marinilabiliales</taxon>
        <taxon>Prolixibacteraceae</taxon>
        <taxon>Mariniphaga</taxon>
    </lineage>
</organism>